<dbReference type="Gene3D" id="3.30.70.360">
    <property type="match status" value="1"/>
</dbReference>
<keyword evidence="1 4" id="KW-0378">Hydrolase</keyword>
<evidence type="ECO:0000256" key="1">
    <source>
        <dbReference type="ARBA" id="ARBA00022801"/>
    </source>
</evidence>
<feature type="domain" description="Peptidase M20 dimerisation" evidence="3">
    <location>
        <begin position="177"/>
        <end position="275"/>
    </location>
</feature>
<evidence type="ECO:0000256" key="2">
    <source>
        <dbReference type="PIRSR" id="PIRSR005962-1"/>
    </source>
</evidence>
<gene>
    <name evidence="4" type="ORF">C8N34_101466</name>
</gene>
<dbReference type="InterPro" id="IPR002933">
    <property type="entry name" value="Peptidase_M20"/>
</dbReference>
<sequence length="380" mass="39227">MSDLAALTAFRHALHRAPEVSRHEAETARAVLAFTADSAPDRVLTGLGGHGVALEFQGAADGPTVLIRCELDALPIEETGRPDWASGIPGKGHLCGHDGHMAIVAGLALALGRDRPARGRVVLLFQPAEEDGSGAAAVLADPRFAEIAPDWAFALHNLPGLPLGAFVVEPGPANCASVGLRLVLNGRTSHAAEPDKAVSPALALSRLIPGLAALGQGGALTPDFRLVTVTHATMGEPAFGITPGRAEIWATLRTLTDDGMQALKEAALHLAGAEARAGGLTLTHDWHDDFAASTNASEAVTRFRAAITASGIPLANGFGPMRASEDFGRLSSAARLGGAMAFLGSGETHPPLHAPDYDFPDSLIAPGVTAFLRVIRDLCG</sequence>
<dbReference type="EMBL" id="QBKP01000001">
    <property type="protein sequence ID" value="PTX53545.1"/>
    <property type="molecule type" value="Genomic_DNA"/>
</dbReference>
<dbReference type="PIRSF" id="PIRSF005962">
    <property type="entry name" value="Pept_M20D_amidohydro"/>
    <property type="match status" value="1"/>
</dbReference>
<keyword evidence="2" id="KW-0464">Manganese</keyword>
<evidence type="ECO:0000259" key="3">
    <source>
        <dbReference type="Pfam" id="PF07687"/>
    </source>
</evidence>
<name>A0A2T6BBU6_9RHOB</name>
<dbReference type="PANTHER" id="PTHR11014">
    <property type="entry name" value="PEPTIDASE M20 FAMILY MEMBER"/>
    <property type="match status" value="1"/>
</dbReference>
<organism evidence="4 5">
    <name type="scientific">Gemmobacter caeni</name>
    <dbReference type="NCBI Taxonomy" id="589035"/>
    <lineage>
        <taxon>Bacteria</taxon>
        <taxon>Pseudomonadati</taxon>
        <taxon>Pseudomonadota</taxon>
        <taxon>Alphaproteobacteria</taxon>
        <taxon>Rhodobacterales</taxon>
        <taxon>Paracoccaceae</taxon>
        <taxon>Gemmobacter</taxon>
    </lineage>
</organism>
<dbReference type="PANTHER" id="PTHR11014:SF169">
    <property type="entry name" value="CLAN MH, FAMILY M20, PEPTIDASE T-LIKE METALLOPEPTIDASE"/>
    <property type="match status" value="1"/>
</dbReference>
<comment type="cofactor">
    <cofactor evidence="2">
        <name>Mn(2+)</name>
        <dbReference type="ChEBI" id="CHEBI:29035"/>
    </cofactor>
    <text evidence="2">The Mn(2+) ion enhances activity.</text>
</comment>
<dbReference type="InterPro" id="IPR011650">
    <property type="entry name" value="Peptidase_M20_dimer"/>
</dbReference>
<dbReference type="Gene3D" id="3.40.630.10">
    <property type="entry name" value="Zn peptidases"/>
    <property type="match status" value="1"/>
</dbReference>
<dbReference type="Pfam" id="PF01546">
    <property type="entry name" value="Peptidase_M20"/>
    <property type="match status" value="1"/>
</dbReference>
<dbReference type="InterPro" id="IPR036264">
    <property type="entry name" value="Bact_exopeptidase_dim_dom"/>
</dbReference>
<feature type="binding site" evidence="2">
    <location>
        <position position="95"/>
    </location>
    <ligand>
        <name>Mn(2+)</name>
        <dbReference type="ChEBI" id="CHEBI:29035"/>
        <label>2</label>
    </ligand>
</feature>
<dbReference type="RefSeq" id="WP_108127262.1">
    <property type="nucleotide sequence ID" value="NZ_QBKP01000001.1"/>
</dbReference>
<reference evidence="4 5" key="1">
    <citation type="submission" date="2018-04" db="EMBL/GenBank/DDBJ databases">
        <title>Genomic Encyclopedia of Archaeal and Bacterial Type Strains, Phase II (KMG-II): from individual species to whole genera.</title>
        <authorList>
            <person name="Goeker M."/>
        </authorList>
    </citation>
    <scope>NUCLEOTIDE SEQUENCE [LARGE SCALE GENOMIC DNA]</scope>
    <source>
        <strain evidence="4 5">DSM 21823</strain>
    </source>
</reference>
<protein>
    <submittedName>
        <fullName evidence="4">Amidohydrolase</fullName>
    </submittedName>
</protein>
<keyword evidence="2" id="KW-0479">Metal-binding</keyword>
<feature type="binding site" evidence="2">
    <location>
        <position position="97"/>
    </location>
    <ligand>
        <name>Mn(2+)</name>
        <dbReference type="ChEBI" id="CHEBI:29035"/>
        <label>2</label>
    </ligand>
</feature>
<dbReference type="InterPro" id="IPR017439">
    <property type="entry name" value="Amidohydrolase"/>
</dbReference>
<feature type="binding site" evidence="2">
    <location>
        <position position="130"/>
    </location>
    <ligand>
        <name>Mn(2+)</name>
        <dbReference type="ChEBI" id="CHEBI:29035"/>
        <label>2</label>
    </ligand>
</feature>
<comment type="caution">
    <text evidence="4">The sequence shown here is derived from an EMBL/GenBank/DDBJ whole genome shotgun (WGS) entry which is preliminary data.</text>
</comment>
<dbReference type="SUPFAM" id="SSF53187">
    <property type="entry name" value="Zn-dependent exopeptidases"/>
    <property type="match status" value="1"/>
</dbReference>
<dbReference type="GO" id="GO:0046872">
    <property type="term" value="F:metal ion binding"/>
    <property type="evidence" value="ECO:0007669"/>
    <property type="project" value="UniProtKB-KW"/>
</dbReference>
<feature type="binding site" evidence="2">
    <location>
        <position position="353"/>
    </location>
    <ligand>
        <name>Mn(2+)</name>
        <dbReference type="ChEBI" id="CHEBI:29035"/>
        <label>2</label>
    </ligand>
</feature>
<evidence type="ECO:0000313" key="5">
    <source>
        <dbReference type="Proteomes" id="UP000244224"/>
    </source>
</evidence>
<dbReference type="GO" id="GO:0016787">
    <property type="term" value="F:hydrolase activity"/>
    <property type="evidence" value="ECO:0007669"/>
    <property type="project" value="UniProtKB-KW"/>
</dbReference>
<evidence type="ECO:0000313" key="4">
    <source>
        <dbReference type="EMBL" id="PTX53545.1"/>
    </source>
</evidence>
<accession>A0A2T6BBU6</accession>
<proteinExistence type="predicted"/>
<feature type="binding site" evidence="2">
    <location>
        <position position="156"/>
    </location>
    <ligand>
        <name>Mn(2+)</name>
        <dbReference type="ChEBI" id="CHEBI:29035"/>
        <label>2</label>
    </ligand>
</feature>
<dbReference type="AlphaFoldDB" id="A0A2T6BBU6"/>
<dbReference type="Proteomes" id="UP000244224">
    <property type="component" value="Unassembled WGS sequence"/>
</dbReference>
<dbReference type="NCBIfam" id="TIGR01891">
    <property type="entry name" value="amidohydrolases"/>
    <property type="match status" value="1"/>
</dbReference>
<dbReference type="SUPFAM" id="SSF55031">
    <property type="entry name" value="Bacterial exopeptidase dimerisation domain"/>
    <property type="match status" value="1"/>
</dbReference>
<dbReference type="Pfam" id="PF07687">
    <property type="entry name" value="M20_dimer"/>
    <property type="match status" value="1"/>
</dbReference>
<keyword evidence="5" id="KW-1185">Reference proteome</keyword>
<dbReference type="OrthoDB" id="9777385at2"/>